<name>A0A4Z0R2P1_9FIRM</name>
<gene>
    <name evidence="1" type="ORF">E4K67_17395</name>
</gene>
<organism evidence="1 2">
    <name type="scientific">Desulfosporosinus fructosivorans</name>
    <dbReference type="NCBI Taxonomy" id="2018669"/>
    <lineage>
        <taxon>Bacteria</taxon>
        <taxon>Bacillati</taxon>
        <taxon>Bacillota</taxon>
        <taxon>Clostridia</taxon>
        <taxon>Eubacteriales</taxon>
        <taxon>Desulfitobacteriaceae</taxon>
        <taxon>Desulfosporosinus</taxon>
    </lineage>
</organism>
<sequence>MDRVLEEECTAVDELEMLIKKSKARQTLVFYIKHKEISLDANYVRKLYRIAELPLTVEQIEIMVNLLR</sequence>
<dbReference type="RefSeq" id="WP_135548941.1">
    <property type="nucleotide sequence ID" value="NZ_SPQQ01000006.1"/>
</dbReference>
<comment type="caution">
    <text evidence="1">The sequence shown here is derived from an EMBL/GenBank/DDBJ whole genome shotgun (WGS) entry which is preliminary data.</text>
</comment>
<dbReference type="Proteomes" id="UP000298460">
    <property type="component" value="Unassembled WGS sequence"/>
</dbReference>
<evidence type="ECO:0000313" key="1">
    <source>
        <dbReference type="EMBL" id="TGE36874.1"/>
    </source>
</evidence>
<dbReference type="AlphaFoldDB" id="A0A4Z0R2P1"/>
<accession>A0A4Z0R2P1</accession>
<evidence type="ECO:0000313" key="2">
    <source>
        <dbReference type="Proteomes" id="UP000298460"/>
    </source>
</evidence>
<reference evidence="1 2" key="1">
    <citation type="submission" date="2019-03" db="EMBL/GenBank/DDBJ databases">
        <title>Draft Genome Sequence of Desulfosporosinus fructosivorans Strain 63.6F, Isolated from Marine Sediment in the Baltic Sea.</title>
        <authorList>
            <person name="Hausmann B."/>
            <person name="Vandieken V."/>
            <person name="Pjevac P."/>
            <person name="Schreck K."/>
            <person name="Herbold C.W."/>
            <person name="Loy A."/>
        </authorList>
    </citation>
    <scope>NUCLEOTIDE SEQUENCE [LARGE SCALE GENOMIC DNA]</scope>
    <source>
        <strain evidence="1 2">63.6F</strain>
    </source>
</reference>
<proteinExistence type="predicted"/>
<keyword evidence="2" id="KW-1185">Reference proteome</keyword>
<dbReference type="EMBL" id="SPQQ01000006">
    <property type="protein sequence ID" value="TGE36874.1"/>
    <property type="molecule type" value="Genomic_DNA"/>
</dbReference>
<protein>
    <submittedName>
        <fullName evidence="1">Uncharacterized protein</fullName>
    </submittedName>
</protein>